<dbReference type="PROSITE" id="PS51387">
    <property type="entry name" value="FAD_PCMH"/>
    <property type="match status" value="1"/>
</dbReference>
<dbReference type="Proteomes" id="UP000054166">
    <property type="component" value="Unassembled WGS sequence"/>
</dbReference>
<dbReference type="InterPro" id="IPR016169">
    <property type="entry name" value="FAD-bd_PCMH_sub2"/>
</dbReference>
<dbReference type="InterPro" id="IPR016171">
    <property type="entry name" value="Vanillyl_alc_oxidase_C-sub2"/>
</dbReference>
<dbReference type="Gene3D" id="1.10.45.10">
    <property type="entry name" value="Vanillyl-alcohol Oxidase, Chain A, domain 4"/>
    <property type="match status" value="1"/>
</dbReference>
<reference evidence="7 8" key="1">
    <citation type="submission" date="2014-04" db="EMBL/GenBank/DDBJ databases">
        <authorList>
            <consortium name="DOE Joint Genome Institute"/>
            <person name="Kuo A."/>
            <person name="Tarkka M."/>
            <person name="Buscot F."/>
            <person name="Kohler A."/>
            <person name="Nagy L.G."/>
            <person name="Floudas D."/>
            <person name="Copeland A."/>
            <person name="Barry K.W."/>
            <person name="Cichocki N."/>
            <person name="Veneault-Fourrey C."/>
            <person name="LaButti K."/>
            <person name="Lindquist E.A."/>
            <person name="Lipzen A."/>
            <person name="Lundell T."/>
            <person name="Morin E."/>
            <person name="Murat C."/>
            <person name="Sun H."/>
            <person name="Tunlid A."/>
            <person name="Henrissat B."/>
            <person name="Grigoriev I.V."/>
            <person name="Hibbett D.S."/>
            <person name="Martin F."/>
            <person name="Nordberg H.P."/>
            <person name="Cantor M.N."/>
            <person name="Hua S.X."/>
        </authorList>
    </citation>
    <scope>NUCLEOTIDE SEQUENCE [LARGE SCALE GENOMIC DNA]</scope>
    <source>
        <strain evidence="7 8">F 1598</strain>
    </source>
</reference>
<dbReference type="InParanoid" id="A0A0C3EZ09"/>
<dbReference type="InterPro" id="IPR006094">
    <property type="entry name" value="Oxid_FAD_bind_N"/>
</dbReference>
<dbReference type="InterPro" id="IPR007173">
    <property type="entry name" value="ALO_C"/>
</dbReference>
<gene>
    <name evidence="7" type="ORF">PILCRDRAFT_609087</name>
</gene>
<dbReference type="GO" id="GO:0071949">
    <property type="term" value="F:FAD binding"/>
    <property type="evidence" value="ECO:0007669"/>
    <property type="project" value="InterPro"/>
</dbReference>
<dbReference type="OrthoDB" id="371463at2759"/>
<accession>A0A0C3EZ09</accession>
<feature type="signal peptide" evidence="5">
    <location>
        <begin position="1"/>
        <end position="23"/>
    </location>
</feature>
<evidence type="ECO:0000256" key="1">
    <source>
        <dbReference type="ARBA" id="ARBA00005083"/>
    </source>
</evidence>
<dbReference type="SUPFAM" id="SSF56176">
    <property type="entry name" value="FAD-binding/transporter-associated domain-like"/>
    <property type="match status" value="1"/>
</dbReference>
<reference evidence="8" key="2">
    <citation type="submission" date="2015-01" db="EMBL/GenBank/DDBJ databases">
        <title>Evolutionary Origins and Diversification of the Mycorrhizal Mutualists.</title>
        <authorList>
            <consortium name="DOE Joint Genome Institute"/>
            <consortium name="Mycorrhizal Genomics Consortium"/>
            <person name="Kohler A."/>
            <person name="Kuo A."/>
            <person name="Nagy L.G."/>
            <person name="Floudas D."/>
            <person name="Copeland A."/>
            <person name="Barry K.W."/>
            <person name="Cichocki N."/>
            <person name="Veneault-Fourrey C."/>
            <person name="LaButti K."/>
            <person name="Lindquist E.A."/>
            <person name="Lipzen A."/>
            <person name="Lundell T."/>
            <person name="Morin E."/>
            <person name="Murat C."/>
            <person name="Riley R."/>
            <person name="Ohm R."/>
            <person name="Sun H."/>
            <person name="Tunlid A."/>
            <person name="Henrissat B."/>
            <person name="Grigoriev I.V."/>
            <person name="Hibbett D.S."/>
            <person name="Martin F."/>
        </authorList>
    </citation>
    <scope>NUCLEOTIDE SEQUENCE [LARGE SCALE GENOMIC DNA]</scope>
    <source>
        <strain evidence="8">F 1598</strain>
    </source>
</reference>
<dbReference type="InterPro" id="IPR016166">
    <property type="entry name" value="FAD-bd_PCMH"/>
</dbReference>
<dbReference type="Gene3D" id="3.30.465.10">
    <property type="match status" value="1"/>
</dbReference>
<proteinExistence type="predicted"/>
<evidence type="ECO:0000256" key="3">
    <source>
        <dbReference type="ARBA" id="ARBA00023002"/>
    </source>
</evidence>
<dbReference type="Pfam" id="PF01565">
    <property type="entry name" value="FAD_binding_4"/>
    <property type="match status" value="1"/>
</dbReference>
<keyword evidence="5" id="KW-0732">Signal</keyword>
<dbReference type="PANTHER" id="PTHR43762:SF1">
    <property type="entry name" value="D-ARABINONO-1,4-LACTONE OXIDASE"/>
    <property type="match status" value="1"/>
</dbReference>
<keyword evidence="8" id="KW-1185">Reference proteome</keyword>
<dbReference type="GO" id="GO:0003885">
    <property type="term" value="F:D-arabinono-1,4-lactone oxidase activity"/>
    <property type="evidence" value="ECO:0007669"/>
    <property type="project" value="UniProtKB-EC"/>
</dbReference>
<dbReference type="Pfam" id="PF04030">
    <property type="entry name" value="ALO"/>
    <property type="match status" value="1"/>
</dbReference>
<evidence type="ECO:0000256" key="4">
    <source>
        <dbReference type="ARBA" id="ARBA00033418"/>
    </source>
</evidence>
<dbReference type="PANTHER" id="PTHR43762">
    <property type="entry name" value="L-GULONOLACTONE OXIDASE"/>
    <property type="match status" value="1"/>
</dbReference>
<evidence type="ECO:0000259" key="6">
    <source>
        <dbReference type="PROSITE" id="PS51387"/>
    </source>
</evidence>
<dbReference type="UniPathway" id="UPA00771">
    <property type="reaction ID" value="UER00766"/>
</dbReference>
<protein>
    <recommendedName>
        <fullName evidence="2">D-arabinono-1,4-lactone oxidase</fullName>
        <ecNumber evidence="2">1.1.3.37</ecNumber>
    </recommendedName>
    <alternativeName>
        <fullName evidence="4">L-galactono-gamma-lactone oxidase</fullName>
    </alternativeName>
</protein>
<sequence length="585" mass="64073">MLHAARTWFGLLCGFALVAFAQAGEYDYTSFQKIIQCKAPNGLFTPNSTDDVISIVKQAAAANQSVRVITPNRWSITDVLCSESTNGLVLSLQNFKDLTYNQTANTVTAGSGWQVQKLSEAIGQMFNVSFIHLPSFGSITVGGAVATGAHGSSLNHVPSLSDNLVGVRVVQADGTLRNITDAATLRHYKVNLGTLGVITDFTFPVVPLFKVQWTTTPYDESVLTNGTLLDLAKQSDGIYVYWNPHSKSVVAAVMKYVNSSAPGNDYWNYIPNVLEAFRAVQKTEYEILQSTGLTSLFCAAEDQLHARLTSNTGLYQLIAPYFENAVTKQKSGSAFGNGLTSTGFSYNMLSSFCDDCAFNEPEAIYFNDFGIDMPLDQLVPAITFTQNIISRLPVCFPLSDILIRFIKASDADLISPSGADYVSIEWDTTHRNDPFKDPELDLGWVNWVSQGYLLNFNAKSHWGKTGNFPHYANPVGIPLAAQLYPQLPEFTRYQQSIDPNGMFLNDFYKASVLGNATIRATKTYPKCALTYDCVCSTDEHCAAGQKCTDVPLPANKTAKICLDSDQQAGLLDTVGALVEDFNQHF</sequence>
<dbReference type="InterPro" id="IPR010031">
    <property type="entry name" value="FAD_lactone_oxidase-like"/>
</dbReference>
<dbReference type="HOGENOM" id="CLU_029267_0_0_1"/>
<evidence type="ECO:0000313" key="7">
    <source>
        <dbReference type="EMBL" id="KIM77780.1"/>
    </source>
</evidence>
<name>A0A0C3EZ09_PILCF</name>
<feature type="chain" id="PRO_5002164061" description="D-arabinono-1,4-lactone oxidase" evidence="5">
    <location>
        <begin position="24"/>
        <end position="585"/>
    </location>
</feature>
<organism evidence="7 8">
    <name type="scientific">Piloderma croceum (strain F 1598)</name>
    <dbReference type="NCBI Taxonomy" id="765440"/>
    <lineage>
        <taxon>Eukaryota</taxon>
        <taxon>Fungi</taxon>
        <taxon>Dikarya</taxon>
        <taxon>Basidiomycota</taxon>
        <taxon>Agaricomycotina</taxon>
        <taxon>Agaricomycetes</taxon>
        <taxon>Agaricomycetidae</taxon>
        <taxon>Atheliales</taxon>
        <taxon>Atheliaceae</taxon>
        <taxon>Piloderma</taxon>
    </lineage>
</organism>
<dbReference type="InterPro" id="IPR036318">
    <property type="entry name" value="FAD-bd_PCMH-like_sf"/>
</dbReference>
<feature type="domain" description="FAD-binding PCMH-type" evidence="6">
    <location>
        <begin position="35"/>
        <end position="208"/>
    </location>
</feature>
<comment type="pathway">
    <text evidence="1">Cofactor biosynthesis; D-erythroascorbate biosynthesis; dehydro-D-arabinono-1,4-lactone from D-arabinose: step 2/2.</text>
</comment>
<evidence type="ECO:0000256" key="2">
    <source>
        <dbReference type="ARBA" id="ARBA00013136"/>
    </source>
</evidence>
<dbReference type="EC" id="1.1.3.37" evidence="2"/>
<evidence type="ECO:0000256" key="5">
    <source>
        <dbReference type="SAM" id="SignalP"/>
    </source>
</evidence>
<dbReference type="GO" id="GO:0016020">
    <property type="term" value="C:membrane"/>
    <property type="evidence" value="ECO:0007669"/>
    <property type="project" value="InterPro"/>
</dbReference>
<dbReference type="STRING" id="765440.A0A0C3EZ09"/>
<keyword evidence="3" id="KW-0560">Oxidoreductase</keyword>
<evidence type="ECO:0000313" key="8">
    <source>
        <dbReference type="Proteomes" id="UP000054166"/>
    </source>
</evidence>
<dbReference type="AlphaFoldDB" id="A0A0C3EZ09"/>
<dbReference type="EMBL" id="KN833021">
    <property type="protein sequence ID" value="KIM77780.1"/>
    <property type="molecule type" value="Genomic_DNA"/>
</dbReference>